<evidence type="ECO:0000313" key="2">
    <source>
        <dbReference type="Proteomes" id="UP000471031"/>
    </source>
</evidence>
<protein>
    <recommendedName>
        <fullName evidence="3">DUF4277 domain-containing protein</fullName>
    </recommendedName>
</protein>
<keyword evidence="2" id="KW-1185">Reference proteome</keyword>
<dbReference type="OrthoDB" id="9767746at2"/>
<comment type="caution">
    <text evidence="1">The sequence shown here is derived from an EMBL/GenBank/DDBJ whole genome shotgun (WGS) entry which is preliminary data.</text>
</comment>
<evidence type="ECO:0008006" key="3">
    <source>
        <dbReference type="Google" id="ProtNLM"/>
    </source>
</evidence>
<dbReference type="RefSeq" id="WP_161263215.1">
    <property type="nucleotide sequence ID" value="NZ_JAFBDC010000025.1"/>
</dbReference>
<dbReference type="PANTHER" id="PTHR34614">
    <property type="match status" value="1"/>
</dbReference>
<dbReference type="EMBL" id="WXEX01000024">
    <property type="protein sequence ID" value="MZP44647.1"/>
    <property type="molecule type" value="Genomic_DNA"/>
</dbReference>
<accession>A0A845LCT5</accession>
<dbReference type="PANTHER" id="PTHR34614:SF2">
    <property type="entry name" value="TRANSPOSASE IS4-LIKE DOMAIN-CONTAINING PROTEIN"/>
    <property type="match status" value="1"/>
</dbReference>
<dbReference type="Proteomes" id="UP000471031">
    <property type="component" value="Unassembled WGS sequence"/>
</dbReference>
<gene>
    <name evidence="1" type="ORF">GTO89_16635</name>
</gene>
<sequence length="109" mass="11869">MTLDQVNADAYGHALDKLAEISQEILVSLVGVTLLHVHAQGIRFVHFDTTSKSVQDAYEEEPTSDFDVNQGHIKDLRPDLKQFKIGAAVQENGLPIIGQLLSGNTADVT</sequence>
<dbReference type="AlphaFoldDB" id="A0A845LCT5"/>
<proteinExistence type="predicted"/>
<organism evidence="1 2">
    <name type="scientific">Heliomicrobium gestii</name>
    <name type="common">Heliobacterium gestii</name>
    <dbReference type="NCBI Taxonomy" id="2699"/>
    <lineage>
        <taxon>Bacteria</taxon>
        <taxon>Bacillati</taxon>
        <taxon>Bacillota</taxon>
        <taxon>Clostridia</taxon>
        <taxon>Eubacteriales</taxon>
        <taxon>Heliobacteriaceae</taxon>
        <taxon>Heliomicrobium</taxon>
    </lineage>
</organism>
<name>A0A845LCT5_HELGE</name>
<reference evidence="1 2" key="1">
    <citation type="submission" date="2020-01" db="EMBL/GenBank/DDBJ databases">
        <title>Whole genome sequence of Heliobacterium gestii DSM 11169.</title>
        <authorList>
            <person name="Kyndt J.A."/>
            <person name="Meyer T.E."/>
        </authorList>
    </citation>
    <scope>NUCLEOTIDE SEQUENCE [LARGE SCALE GENOMIC DNA]</scope>
    <source>
        <strain evidence="1 2">DSM 11169</strain>
    </source>
</reference>
<evidence type="ECO:0000313" key="1">
    <source>
        <dbReference type="EMBL" id="MZP44647.1"/>
    </source>
</evidence>